<evidence type="ECO:0000313" key="4">
    <source>
        <dbReference type="Proteomes" id="UP000242972"/>
    </source>
</evidence>
<feature type="coiled-coil region" evidence="1">
    <location>
        <begin position="261"/>
        <end position="347"/>
    </location>
</feature>
<dbReference type="AlphaFoldDB" id="A0A2T2XHD4"/>
<accession>A0A2T2XHD4</accession>
<name>A0A2T2XHD4_9FIRM</name>
<sequence length="446" mass="50701">MPKTPNPSSVDLQILLKEALKTSKTVTTQVAWRKQILALTNEQQEKLLELWKGATGDSKVPNDGLNWAIPLLDQVGSRPVHQHLLTLLDAMPERLRLEFWMTALGICDCWTTFAAIHGKSFETLVVPLLRKAAQQPGLPDEWWTHWMAGVRALISNYAGNVSSWVPQVQDVLKAGQPSAIAKDPTFMVDLKKAVAESVEMVLPTPKSTKKAGHKKGKPSTNSSQSTPSQNVESSAITDIWRRMRNLIDLAETDVLKVLAQQEALQTELRKLSETNKELTEDIAKIRKNLEGELHKHKEIQASYEELAMANRKTEAEVTRLREELTTERRLKQKIQDSYREISELEERTKMELAEWRRAAEMWEHQAQSQRESGELEFRDQLRRGPVRMASHVKGYVESVLEGDPNPELIPLLGLSFDELHRSLLGLAEMPQEARIRRELLRKEGES</sequence>
<proteinExistence type="predicted"/>
<evidence type="ECO:0000256" key="2">
    <source>
        <dbReference type="SAM" id="MobiDB-lite"/>
    </source>
</evidence>
<dbReference type="Proteomes" id="UP000242972">
    <property type="component" value="Unassembled WGS sequence"/>
</dbReference>
<reference evidence="3 4" key="1">
    <citation type="journal article" date="2014" name="BMC Genomics">
        <title>Comparison of environmental and isolate Sulfobacillus genomes reveals diverse carbon, sulfur, nitrogen, and hydrogen metabolisms.</title>
        <authorList>
            <person name="Justice N.B."/>
            <person name="Norman A."/>
            <person name="Brown C.T."/>
            <person name="Singh A."/>
            <person name="Thomas B.C."/>
            <person name="Banfield J.F."/>
        </authorList>
    </citation>
    <scope>NUCLEOTIDE SEQUENCE [LARGE SCALE GENOMIC DNA]</scope>
    <source>
        <strain evidence="3">AMDSBA4</strain>
    </source>
</reference>
<dbReference type="EMBL" id="PXYW01000015">
    <property type="protein sequence ID" value="PSR33887.1"/>
    <property type="molecule type" value="Genomic_DNA"/>
</dbReference>
<keyword evidence="1" id="KW-0175">Coiled coil</keyword>
<comment type="caution">
    <text evidence="3">The sequence shown here is derived from an EMBL/GenBank/DDBJ whole genome shotgun (WGS) entry which is preliminary data.</text>
</comment>
<feature type="compositionally biased region" description="Low complexity" evidence="2">
    <location>
        <begin position="218"/>
        <end position="230"/>
    </location>
</feature>
<feature type="region of interest" description="Disordered" evidence="2">
    <location>
        <begin position="204"/>
        <end position="233"/>
    </location>
</feature>
<gene>
    <name evidence="3" type="ORF">C7B46_07800</name>
</gene>
<evidence type="ECO:0000256" key="1">
    <source>
        <dbReference type="SAM" id="Coils"/>
    </source>
</evidence>
<protein>
    <submittedName>
        <fullName evidence="3">Uncharacterized protein</fullName>
    </submittedName>
</protein>
<evidence type="ECO:0000313" key="3">
    <source>
        <dbReference type="EMBL" id="PSR33887.1"/>
    </source>
</evidence>
<organism evidence="3 4">
    <name type="scientific">Sulfobacillus benefaciens</name>
    <dbReference type="NCBI Taxonomy" id="453960"/>
    <lineage>
        <taxon>Bacteria</taxon>
        <taxon>Bacillati</taxon>
        <taxon>Bacillota</taxon>
        <taxon>Clostridia</taxon>
        <taxon>Eubacteriales</taxon>
        <taxon>Clostridiales Family XVII. Incertae Sedis</taxon>
        <taxon>Sulfobacillus</taxon>
    </lineage>
</organism>
<feature type="compositionally biased region" description="Basic residues" evidence="2">
    <location>
        <begin position="207"/>
        <end position="217"/>
    </location>
</feature>